<evidence type="ECO:0000256" key="1">
    <source>
        <dbReference type="SAM" id="MobiDB-lite"/>
    </source>
</evidence>
<feature type="region of interest" description="Disordered" evidence="1">
    <location>
        <begin position="78"/>
        <end position="162"/>
    </location>
</feature>
<evidence type="ECO:0000313" key="3">
    <source>
        <dbReference type="Proteomes" id="UP000694388"/>
    </source>
</evidence>
<protein>
    <submittedName>
        <fullName evidence="2">Uncharacterized protein</fullName>
    </submittedName>
</protein>
<proteinExistence type="predicted"/>
<organism evidence="2 3">
    <name type="scientific">Eptatretus burgeri</name>
    <name type="common">Inshore hagfish</name>
    <dbReference type="NCBI Taxonomy" id="7764"/>
    <lineage>
        <taxon>Eukaryota</taxon>
        <taxon>Metazoa</taxon>
        <taxon>Chordata</taxon>
        <taxon>Craniata</taxon>
        <taxon>Vertebrata</taxon>
        <taxon>Cyclostomata</taxon>
        <taxon>Myxini</taxon>
        <taxon>Myxiniformes</taxon>
        <taxon>Myxinidae</taxon>
        <taxon>Eptatretinae</taxon>
        <taxon>Eptatretus</taxon>
    </lineage>
</organism>
<dbReference type="AlphaFoldDB" id="A0A8C4R429"/>
<name>A0A8C4R429_EPTBU</name>
<keyword evidence="3" id="KW-1185">Reference proteome</keyword>
<dbReference type="Proteomes" id="UP000694388">
    <property type="component" value="Unplaced"/>
</dbReference>
<dbReference type="Ensembl" id="ENSEBUT00000025213.1">
    <property type="protein sequence ID" value="ENSEBUP00000024637.1"/>
    <property type="gene ID" value="ENSEBUG00000015202.1"/>
</dbReference>
<evidence type="ECO:0000313" key="2">
    <source>
        <dbReference type="Ensembl" id="ENSEBUP00000024637.1"/>
    </source>
</evidence>
<dbReference type="GeneTree" id="ENSGT01150000287298"/>
<reference evidence="2" key="1">
    <citation type="submission" date="2025-08" db="UniProtKB">
        <authorList>
            <consortium name="Ensembl"/>
        </authorList>
    </citation>
    <scope>IDENTIFICATION</scope>
</reference>
<accession>A0A8C4R429</accession>
<sequence length="162" mass="17427">MGILKQGKVVPQGAPFGRVLWIVSSDILTRKDQTTLFRLRFGQCSLNLLYLHRIGRHPKRGLCEITCTLPHSVPGKLPHSVPGKLPHSVPGKLPHSVPGKLPHSVPGKLPHSVPGKLPHSVPGKLPHSVPGKLPHSVPGELPHSVPGEQHSNPKTSLVLLHA</sequence>
<reference evidence="2" key="2">
    <citation type="submission" date="2025-09" db="UniProtKB">
        <authorList>
            <consortium name="Ensembl"/>
        </authorList>
    </citation>
    <scope>IDENTIFICATION</scope>
</reference>